<reference evidence="1 2" key="1">
    <citation type="journal article" date="2020" name="Genomics">
        <title>Complete, high-quality genomes from long-read metagenomic sequencing of two wolf lichen thalli reveals enigmatic genome architecture.</title>
        <authorList>
            <person name="McKenzie S.K."/>
            <person name="Walston R.F."/>
            <person name="Allen J.L."/>
        </authorList>
    </citation>
    <scope>NUCLEOTIDE SEQUENCE [LARGE SCALE GENOMIC DNA]</scope>
    <source>
        <strain evidence="1">WasteWater1</strain>
    </source>
</reference>
<dbReference type="Proteomes" id="UP000593566">
    <property type="component" value="Unassembled WGS sequence"/>
</dbReference>
<gene>
    <name evidence="1" type="ORF">HO133_001902</name>
</gene>
<proteinExistence type="predicted"/>
<evidence type="ECO:0000313" key="1">
    <source>
        <dbReference type="EMBL" id="KAF6221934.1"/>
    </source>
</evidence>
<dbReference type="GeneID" id="59330316"/>
<keyword evidence="2" id="KW-1185">Reference proteome</keyword>
<name>A0A8H6CEX4_9LECA</name>
<dbReference type="EMBL" id="JACCJB010000013">
    <property type="protein sequence ID" value="KAF6221934.1"/>
    <property type="molecule type" value="Genomic_DNA"/>
</dbReference>
<dbReference type="RefSeq" id="XP_037151369.1">
    <property type="nucleotide sequence ID" value="XM_037292830.1"/>
</dbReference>
<comment type="caution">
    <text evidence="1">The sequence shown here is derived from an EMBL/GenBank/DDBJ whole genome shotgun (WGS) entry which is preliminary data.</text>
</comment>
<evidence type="ECO:0000313" key="2">
    <source>
        <dbReference type="Proteomes" id="UP000593566"/>
    </source>
</evidence>
<protein>
    <submittedName>
        <fullName evidence="1">Uncharacterized protein</fullName>
    </submittedName>
</protein>
<organism evidence="1 2">
    <name type="scientific">Letharia lupina</name>
    <dbReference type="NCBI Taxonomy" id="560253"/>
    <lineage>
        <taxon>Eukaryota</taxon>
        <taxon>Fungi</taxon>
        <taxon>Dikarya</taxon>
        <taxon>Ascomycota</taxon>
        <taxon>Pezizomycotina</taxon>
        <taxon>Lecanoromycetes</taxon>
        <taxon>OSLEUM clade</taxon>
        <taxon>Lecanoromycetidae</taxon>
        <taxon>Lecanorales</taxon>
        <taxon>Lecanorineae</taxon>
        <taxon>Parmeliaceae</taxon>
        <taxon>Letharia</taxon>
    </lineage>
</organism>
<dbReference type="AlphaFoldDB" id="A0A8H6CEX4"/>
<accession>A0A8H6CEX4</accession>
<sequence>MKKEEECVETLKIFFTPPIVDINSGTMDEAAEASDLSRPLISAYHEIQVFCDCLSLPILDIENIVKDLEESVSAHHEAGKHEQEEAGNRPLGPGYISAFDVANSLQTSGYQDPGRLPTSVEDRFLPNEMFHQGGEKEDQKTGTGPVAVPGSNITLILGRKLRDGRVIDCSPPRDRLTFTVGDDCMDTDAFHIGMKGMLVGRIVASSSQNVMRSPLRSGRHFSVLNNSPIPKPRVG</sequence>